<dbReference type="PANTHER" id="PTHR43477">
    <property type="entry name" value="DIHYDROANTICAPSIN 7-DEHYDROGENASE"/>
    <property type="match status" value="1"/>
</dbReference>
<dbReference type="EMBL" id="CP017147">
    <property type="protein sequence ID" value="AOO80696.1"/>
    <property type="molecule type" value="Genomic_DNA"/>
</dbReference>
<dbReference type="RefSeq" id="WP_069689914.1">
    <property type="nucleotide sequence ID" value="NZ_CP017147.1"/>
</dbReference>
<dbReference type="OrthoDB" id="9804774at2"/>
<dbReference type="SUPFAM" id="SSF51735">
    <property type="entry name" value="NAD(P)-binding Rossmann-fold domains"/>
    <property type="match status" value="1"/>
</dbReference>
<dbReference type="STRING" id="1526658.BHK69_09665"/>
<dbReference type="InterPro" id="IPR002347">
    <property type="entry name" value="SDR_fam"/>
</dbReference>
<dbReference type="PRINTS" id="PR00081">
    <property type="entry name" value="GDHRDH"/>
</dbReference>
<evidence type="ECO:0000256" key="3">
    <source>
        <dbReference type="ARBA" id="ARBA00023027"/>
    </source>
</evidence>
<dbReference type="AlphaFoldDB" id="A0A1D7U023"/>
<dbReference type="GO" id="GO:0016491">
    <property type="term" value="F:oxidoreductase activity"/>
    <property type="evidence" value="ECO:0007669"/>
    <property type="project" value="UniProtKB-KW"/>
</dbReference>
<comment type="similarity">
    <text evidence="1">Belongs to the short-chain dehydrogenases/reductases (SDR) family.</text>
</comment>
<dbReference type="Proteomes" id="UP000094969">
    <property type="component" value="Chromosome"/>
</dbReference>
<gene>
    <name evidence="4" type="ORF">BHK69_09665</name>
</gene>
<organism evidence="4 5">
    <name type="scientific">Bosea vaviloviae</name>
    <dbReference type="NCBI Taxonomy" id="1526658"/>
    <lineage>
        <taxon>Bacteria</taxon>
        <taxon>Pseudomonadati</taxon>
        <taxon>Pseudomonadota</taxon>
        <taxon>Alphaproteobacteria</taxon>
        <taxon>Hyphomicrobiales</taxon>
        <taxon>Boseaceae</taxon>
        <taxon>Bosea</taxon>
    </lineage>
</organism>
<proteinExistence type="inferred from homology"/>
<keyword evidence="3" id="KW-0520">NAD</keyword>
<name>A0A1D7U023_9HYPH</name>
<dbReference type="InterPro" id="IPR036291">
    <property type="entry name" value="NAD(P)-bd_dom_sf"/>
</dbReference>
<keyword evidence="2" id="KW-0560">Oxidoreductase</keyword>
<sequence>MDLKLTGRRVLITGGSKGIGAACAKTFLAEGCSVVLVARDTERLAATTAALGEANRVASCAADLSVAAERERVAANYPDIDILVNNAGAIPGGGLLDLSMESWEQAWALKVMGYIHLTKLYLAGMKERKAGIIVNIIGGAGRSPRYDYVCGGTGNAALMAFTSAVGGKSVDWGVRVFGINPSQTRTDRIISLSKNRAATSLGDEARWEEMLTNLPLDRLIEPEEIANAAAFLASPACGYVSGTVLDVDGGGAFRA</sequence>
<evidence type="ECO:0000313" key="5">
    <source>
        <dbReference type="Proteomes" id="UP000094969"/>
    </source>
</evidence>
<dbReference type="NCBIfam" id="NF004779">
    <property type="entry name" value="PRK06125.1"/>
    <property type="match status" value="1"/>
</dbReference>
<protein>
    <submittedName>
        <fullName evidence="4">Short-chain dehydrogenase</fullName>
    </submittedName>
</protein>
<reference evidence="4 5" key="1">
    <citation type="journal article" date="2015" name="Antonie Van Leeuwenhoek">
        <title>Bosea vaviloviae sp. nov., a new species of slow-growing rhizobia isolated from nodules of the relict species Vavilovia formosa (Stev.) Fed.</title>
        <authorList>
            <person name="Safronova V.I."/>
            <person name="Kuznetsova I.G."/>
            <person name="Sazanova A.L."/>
            <person name="Kimeklis A.K."/>
            <person name="Belimov A.A."/>
            <person name="Andronov E.E."/>
            <person name="Pinaev A.G."/>
            <person name="Chizhevskaya E.P."/>
            <person name="Pukhaev A.R."/>
            <person name="Popov K.P."/>
            <person name="Willems A."/>
            <person name="Tikhonovich I.A."/>
        </authorList>
    </citation>
    <scope>NUCLEOTIDE SEQUENCE [LARGE SCALE GENOMIC DNA]</scope>
    <source>
        <strain evidence="4 5">Vaf18</strain>
    </source>
</reference>
<keyword evidence="5" id="KW-1185">Reference proteome</keyword>
<dbReference type="KEGG" id="bvv:BHK69_09665"/>
<dbReference type="Pfam" id="PF00106">
    <property type="entry name" value="adh_short"/>
    <property type="match status" value="1"/>
</dbReference>
<evidence type="ECO:0000256" key="2">
    <source>
        <dbReference type="ARBA" id="ARBA00023002"/>
    </source>
</evidence>
<evidence type="ECO:0000313" key="4">
    <source>
        <dbReference type="EMBL" id="AOO80696.1"/>
    </source>
</evidence>
<dbReference type="PANTHER" id="PTHR43477:SF4">
    <property type="entry name" value="DEHYDROGENASE_REDUCTASE SDR FAMILY MEMBER 6"/>
    <property type="match status" value="1"/>
</dbReference>
<accession>A0A1D7U023</accession>
<dbReference type="InterPro" id="IPR051122">
    <property type="entry name" value="SDR_DHRS6-like"/>
</dbReference>
<evidence type="ECO:0000256" key="1">
    <source>
        <dbReference type="ARBA" id="ARBA00006484"/>
    </source>
</evidence>
<dbReference type="Gene3D" id="3.40.50.720">
    <property type="entry name" value="NAD(P)-binding Rossmann-like Domain"/>
    <property type="match status" value="1"/>
</dbReference>